<organism evidence="1 2">
    <name type="scientific">Nonomuraea montanisoli</name>
    <dbReference type="NCBI Taxonomy" id="2741721"/>
    <lineage>
        <taxon>Bacteria</taxon>
        <taxon>Bacillati</taxon>
        <taxon>Actinomycetota</taxon>
        <taxon>Actinomycetes</taxon>
        <taxon>Streptosporangiales</taxon>
        <taxon>Streptosporangiaceae</taxon>
        <taxon>Nonomuraea</taxon>
    </lineage>
</organism>
<evidence type="ECO:0008006" key="3">
    <source>
        <dbReference type="Google" id="ProtNLM"/>
    </source>
</evidence>
<dbReference type="SUPFAM" id="SSF55144">
    <property type="entry name" value="LigT-like"/>
    <property type="match status" value="1"/>
</dbReference>
<dbReference type="InterPro" id="IPR009097">
    <property type="entry name" value="Cyclic_Pdiesterase"/>
</dbReference>
<dbReference type="RefSeq" id="WP_175588017.1">
    <property type="nucleotide sequence ID" value="NZ_JABWGN010000002.1"/>
</dbReference>
<proteinExistence type="predicted"/>
<dbReference type="Proteomes" id="UP000586042">
    <property type="component" value="Unassembled WGS sequence"/>
</dbReference>
<dbReference type="Gene3D" id="3.90.1140.10">
    <property type="entry name" value="Cyclic phosphodiesterase"/>
    <property type="match status" value="1"/>
</dbReference>
<sequence>MDKFIQGSTVWPEGITKMHLYLVPDLEVNKELASLVRDCRAVIDRYPGIQIVPDPWLKATLQLITGVTGAQVNASTREALSDALAAALAELEPFTLSVGPALAGATGVALDLDQDLPGQRLYECYERVRAAIVSVLGDGAVEYSALPPHLTLGYGLESFDSGVVQEALRRQVRPGRAAWLLDEIWLVEVTQDVVHNQYRWLAPAHRIRLGGR</sequence>
<name>A0A7Y6I2Z8_9ACTN</name>
<dbReference type="AlphaFoldDB" id="A0A7Y6I2Z8"/>
<gene>
    <name evidence="1" type="ORF">HTZ77_03705</name>
</gene>
<keyword evidence="2" id="KW-1185">Reference proteome</keyword>
<evidence type="ECO:0000313" key="2">
    <source>
        <dbReference type="Proteomes" id="UP000586042"/>
    </source>
</evidence>
<protein>
    <recommendedName>
        <fullName evidence="3">2'-5' RNA ligase family protein</fullName>
    </recommendedName>
</protein>
<reference evidence="1 2" key="1">
    <citation type="submission" date="2020-06" db="EMBL/GenBank/DDBJ databases">
        <title>Nonomuraea sp. SMC257, a novel actinomycete isolated from soil.</title>
        <authorList>
            <person name="Chanama M."/>
        </authorList>
    </citation>
    <scope>NUCLEOTIDE SEQUENCE [LARGE SCALE GENOMIC DNA]</scope>
    <source>
        <strain evidence="1 2">SMC257</strain>
    </source>
</reference>
<accession>A0A7Y6I2Z8</accession>
<evidence type="ECO:0000313" key="1">
    <source>
        <dbReference type="EMBL" id="NUW30531.1"/>
    </source>
</evidence>
<comment type="caution">
    <text evidence="1">The sequence shown here is derived from an EMBL/GenBank/DDBJ whole genome shotgun (WGS) entry which is preliminary data.</text>
</comment>
<dbReference type="EMBL" id="JABWGN010000002">
    <property type="protein sequence ID" value="NUW30531.1"/>
    <property type="molecule type" value="Genomic_DNA"/>
</dbReference>